<protein>
    <submittedName>
        <fullName evidence="3">SWIM zinc finger</fullName>
    </submittedName>
</protein>
<feature type="domain" description="SWIM-type" evidence="2">
    <location>
        <begin position="47"/>
        <end position="79"/>
    </location>
</feature>
<accession>A0A1G7H006</accession>
<dbReference type="Proteomes" id="UP000199076">
    <property type="component" value="Unassembled WGS sequence"/>
</dbReference>
<keyword evidence="1" id="KW-0862">Zinc</keyword>
<reference evidence="4" key="1">
    <citation type="submission" date="2016-10" db="EMBL/GenBank/DDBJ databases">
        <authorList>
            <person name="Varghese N."/>
            <person name="Submissions S."/>
        </authorList>
    </citation>
    <scope>NUCLEOTIDE SEQUENCE [LARGE SCALE GENOMIC DNA]</scope>
    <source>
        <strain evidence="4">IBRC-M 10760</strain>
    </source>
</reference>
<gene>
    <name evidence="3" type="ORF">SAMN05216218_102262</name>
</gene>
<keyword evidence="4" id="KW-1185">Reference proteome</keyword>
<evidence type="ECO:0000256" key="1">
    <source>
        <dbReference type="PROSITE-ProRule" id="PRU00325"/>
    </source>
</evidence>
<evidence type="ECO:0000259" key="2">
    <source>
        <dbReference type="PROSITE" id="PS50966"/>
    </source>
</evidence>
<evidence type="ECO:0000313" key="4">
    <source>
        <dbReference type="Proteomes" id="UP000199076"/>
    </source>
</evidence>
<dbReference type="EMBL" id="FNBK01000002">
    <property type="protein sequence ID" value="SDE93695.1"/>
    <property type="molecule type" value="Genomic_DNA"/>
</dbReference>
<sequence length="203" mass="22864">MSRASKTALAPDLRDCDERTVRAWTEPMAVTPLGGGCYRVDTDGDTYTVDVPGHRCTCPDYHYRHAHCKHRRRVAIEITQERVPAPGQRRADCAYCGHESFVPETATVPLCSDCRLDDDDVAVDRETADTLVVRRVHPDRADEYVIEATGKTVAAHDTNEDYPADDPVVEAVYLGDRLRNDDPRVYAFPYSRLRQVEDAELVD</sequence>
<keyword evidence="1" id="KW-0863">Zinc-finger</keyword>
<dbReference type="Pfam" id="PF04434">
    <property type="entry name" value="SWIM"/>
    <property type="match status" value="1"/>
</dbReference>
<dbReference type="GO" id="GO:0008270">
    <property type="term" value="F:zinc ion binding"/>
    <property type="evidence" value="ECO:0007669"/>
    <property type="project" value="UniProtKB-KW"/>
</dbReference>
<dbReference type="AlphaFoldDB" id="A0A1G7H006"/>
<proteinExistence type="predicted"/>
<dbReference type="PROSITE" id="PS50966">
    <property type="entry name" value="ZF_SWIM"/>
    <property type="match status" value="1"/>
</dbReference>
<dbReference type="InterPro" id="IPR007527">
    <property type="entry name" value="Znf_SWIM"/>
</dbReference>
<evidence type="ECO:0000313" key="3">
    <source>
        <dbReference type="EMBL" id="SDE93695.1"/>
    </source>
</evidence>
<name>A0A1G7H006_9EURY</name>
<dbReference type="RefSeq" id="WP_245681140.1">
    <property type="nucleotide sequence ID" value="NZ_FNBK01000002.1"/>
</dbReference>
<organism evidence="3 4">
    <name type="scientific">Halorientalis regularis</name>
    <dbReference type="NCBI Taxonomy" id="660518"/>
    <lineage>
        <taxon>Archaea</taxon>
        <taxon>Methanobacteriati</taxon>
        <taxon>Methanobacteriota</taxon>
        <taxon>Stenosarchaea group</taxon>
        <taxon>Halobacteria</taxon>
        <taxon>Halobacteriales</taxon>
        <taxon>Haloarculaceae</taxon>
        <taxon>Halorientalis</taxon>
    </lineage>
</organism>
<keyword evidence="1" id="KW-0479">Metal-binding</keyword>